<dbReference type="SMART" id="SM00975">
    <property type="entry name" value="Telomerase_RBD"/>
    <property type="match status" value="1"/>
</dbReference>
<keyword evidence="17" id="KW-1185">Reference proteome</keyword>
<feature type="region of interest" description="Disordered" evidence="14">
    <location>
        <begin position="285"/>
        <end position="306"/>
    </location>
</feature>
<dbReference type="InterPro" id="IPR043502">
    <property type="entry name" value="DNA/RNA_pol_sf"/>
</dbReference>
<keyword evidence="5 13" id="KW-0808">Transferase</keyword>
<dbReference type="AlphaFoldDB" id="A0AAJ8LN20"/>
<dbReference type="PROSITE" id="PS50878">
    <property type="entry name" value="RT_POL"/>
    <property type="match status" value="1"/>
</dbReference>
<comment type="subcellular location">
    <subcellularLocation>
        <location evidence="13">Nucleus</location>
    </subcellularLocation>
    <subcellularLocation>
        <location evidence="13">Chromosome</location>
        <location evidence="13">Telomere</location>
    </subcellularLocation>
</comment>
<dbReference type="SUPFAM" id="SSF56672">
    <property type="entry name" value="DNA/RNA polymerases"/>
    <property type="match status" value="1"/>
</dbReference>
<keyword evidence="11 13" id="KW-0539">Nucleus</keyword>
<dbReference type="PANTHER" id="PTHR12066">
    <property type="entry name" value="TELOMERASE REVERSE TRANSCRIPTASE"/>
    <property type="match status" value="1"/>
</dbReference>
<dbReference type="Gene3D" id="1.10.357.90">
    <property type="match status" value="1"/>
</dbReference>
<keyword evidence="9 13" id="KW-0779">Telomere</keyword>
<dbReference type="GO" id="GO:0042162">
    <property type="term" value="F:telomeric DNA binding"/>
    <property type="evidence" value="ECO:0007669"/>
    <property type="project" value="TreeGrafter"/>
</dbReference>
<dbReference type="GO" id="GO:0003720">
    <property type="term" value="F:telomerase activity"/>
    <property type="evidence" value="ECO:0007669"/>
    <property type="project" value="InterPro"/>
</dbReference>
<evidence type="ECO:0000256" key="10">
    <source>
        <dbReference type="ARBA" id="ARBA00022918"/>
    </source>
</evidence>
<dbReference type="InterPro" id="IPR000477">
    <property type="entry name" value="RT_dom"/>
</dbReference>
<dbReference type="GO" id="GO:0007004">
    <property type="term" value="P:telomere maintenance via telomerase"/>
    <property type="evidence" value="ECO:0007669"/>
    <property type="project" value="TreeGrafter"/>
</dbReference>
<evidence type="ECO:0000313" key="17">
    <source>
        <dbReference type="Proteomes" id="UP000322225"/>
    </source>
</evidence>
<name>A0AAJ8LN20_9TREE</name>
<evidence type="ECO:0000256" key="13">
    <source>
        <dbReference type="RuleBase" id="RU365061"/>
    </source>
</evidence>
<reference evidence="16" key="2">
    <citation type="submission" date="2024-01" db="EMBL/GenBank/DDBJ databases">
        <title>Comparative genomics of Cryptococcus and Kwoniella reveals pathogenesis evolution and contrasting modes of karyotype evolution via chromosome fusion or intercentromeric recombination.</title>
        <authorList>
            <person name="Coelho M.A."/>
            <person name="David-Palma M."/>
            <person name="Shea T."/>
            <person name="Bowers K."/>
            <person name="McGinley-Smith S."/>
            <person name="Mohammad A.W."/>
            <person name="Gnirke A."/>
            <person name="Yurkov A.M."/>
            <person name="Nowrousian M."/>
            <person name="Sun S."/>
            <person name="Cuomo C.A."/>
            <person name="Heitman J."/>
        </authorList>
    </citation>
    <scope>NUCLEOTIDE SEQUENCE</scope>
    <source>
        <strain evidence="16">CBS 12478</strain>
    </source>
</reference>
<keyword evidence="6 13" id="KW-0548">Nucleotidyltransferase</keyword>
<dbReference type="Pfam" id="PF00078">
    <property type="entry name" value="RVT_1"/>
    <property type="match status" value="1"/>
</dbReference>
<feature type="domain" description="Reverse transcriptase" evidence="15">
    <location>
        <begin position="618"/>
        <end position="959"/>
    </location>
</feature>
<dbReference type="GO" id="GO:0000333">
    <property type="term" value="C:telomerase catalytic core complex"/>
    <property type="evidence" value="ECO:0007669"/>
    <property type="project" value="TreeGrafter"/>
</dbReference>
<keyword evidence="10 13" id="KW-0695">RNA-directed DNA polymerase</keyword>
<dbReference type="RefSeq" id="XP_031859765.2">
    <property type="nucleotide sequence ID" value="XM_032005981.2"/>
</dbReference>
<dbReference type="InterPro" id="IPR021891">
    <property type="entry name" value="Telomerase_RBD"/>
</dbReference>
<keyword evidence="7 13" id="KW-0479">Metal-binding</keyword>
<keyword evidence="4 13" id="KW-0158">Chromosome</keyword>
<comment type="similarity">
    <text evidence="1 13">Belongs to the reverse transcriptase family. Telomerase subfamily.</text>
</comment>
<dbReference type="Gene3D" id="1.10.132.70">
    <property type="match status" value="1"/>
</dbReference>
<evidence type="ECO:0000256" key="9">
    <source>
        <dbReference type="ARBA" id="ARBA00022895"/>
    </source>
</evidence>
<evidence type="ECO:0000256" key="11">
    <source>
        <dbReference type="ARBA" id="ARBA00023242"/>
    </source>
</evidence>
<organism evidence="16 17">
    <name type="scientific">Kwoniella shandongensis</name>
    <dbReference type="NCBI Taxonomy" id="1734106"/>
    <lineage>
        <taxon>Eukaryota</taxon>
        <taxon>Fungi</taxon>
        <taxon>Dikarya</taxon>
        <taxon>Basidiomycota</taxon>
        <taxon>Agaricomycotina</taxon>
        <taxon>Tremellomycetes</taxon>
        <taxon>Tremellales</taxon>
        <taxon>Cryptococcaceae</taxon>
        <taxon>Kwoniella</taxon>
    </lineage>
</organism>
<dbReference type="Pfam" id="PF12009">
    <property type="entry name" value="Telomerase_RBD"/>
    <property type="match status" value="1"/>
</dbReference>
<dbReference type="EMBL" id="CP144058">
    <property type="protein sequence ID" value="WWD20196.1"/>
    <property type="molecule type" value="Genomic_DNA"/>
</dbReference>
<evidence type="ECO:0000256" key="1">
    <source>
        <dbReference type="ARBA" id="ARBA00008001"/>
    </source>
</evidence>
<evidence type="ECO:0000259" key="15">
    <source>
        <dbReference type="PROSITE" id="PS50878"/>
    </source>
</evidence>
<evidence type="ECO:0000256" key="7">
    <source>
        <dbReference type="ARBA" id="ARBA00022723"/>
    </source>
</evidence>
<evidence type="ECO:0000313" key="16">
    <source>
        <dbReference type="EMBL" id="WWD20196.1"/>
    </source>
</evidence>
<dbReference type="PRINTS" id="PR01365">
    <property type="entry name" value="TELOMERASERT"/>
</dbReference>
<dbReference type="Gene3D" id="3.30.70.2630">
    <property type="match status" value="1"/>
</dbReference>
<comment type="function">
    <text evidence="13">Telomerase is a ribonucleoprotein enzyme essential for the replication of chromosome termini in most eukaryotes. It elongates telomeres. It is a reverse transcriptase that adds simple sequence repeats to chromosome ends by copying a template sequence within the RNA component of the enzyme.</text>
</comment>
<dbReference type="Proteomes" id="UP000322225">
    <property type="component" value="Chromosome 8"/>
</dbReference>
<gene>
    <name evidence="16" type="ORF">CI109_104672</name>
</gene>
<evidence type="ECO:0000256" key="3">
    <source>
        <dbReference type="ARBA" id="ARBA00016182"/>
    </source>
</evidence>
<evidence type="ECO:0000256" key="8">
    <source>
        <dbReference type="ARBA" id="ARBA00022842"/>
    </source>
</evidence>
<sequence>MLSDNRRSVIRHTWWRLFATELSVPLLCYCCCIKYVSSNHLYGRMAVVTAPGRQSRPLNPLMGEEAMASSAHDRIRHKTLSAYYTSIQTLHSCILSSTDGQSPLDRDDPDEYRQLLDTTLCCFRIEDDAKRLTFVLGGGGAEGSQQEAIDRILRELGKQAVREGTGGNVLVSGSRYPTVDLPINPNRPHVENRHVDSPSSVLRSLPWRVLRKKIGNDGFKQILINASLFLPVGNNCYMQLSGTPIYSLYDQAKMAQAVRSTTTTESGEKRKRKTVGSCGKCKRKRQKIAENGAGDERKAKTSKASPASVNIARPRMFYGQPYRLSNGRISSGLPPHHILNKLKPTADSLPSDRTCLTLLQSVFPSLFSQPIGKENDRPSVKGSSRRIEGMIGFAREILVRHSRIDCGAVLRQSLRTNDDGVKFPLPPKLLSRGGESSQPITQIMPSSSAQEHGTMGDRSLPMTTSLPPPLEPVSHRQVSRFVKLVFAEVLSPVVMGSQENMNTLYAHVRRFIRAKQYEPISLHSIMQGINITDFEWLIIDKEQRMTQSEMTKRRQLVEDLIKWLFDDLLVPLLKNTFYITETAATRYGTMYYPQEKWVQATKPHFEQLQRSLLTELDKNQTFFAQQGPLGVSAVRLIPKPSGFRPIVNLGRKIKRPAALGISTNGIKHKDMTANQILRGVHQVLTFEKDRHKAKLGGSLFGTNEIFRPIQELKTDLIEKHGALPGLYFVKMDIKAAFDTIKQDKMLDIVAKLLDKNHDYCLMMYCLLLPPASKASQGSARRLYKTRAVVNTHHPASFPNHATDIAAPLRNAVVVDLVRRRQVSREACMELLRTHIKNNVWQVGRKYFRQQTGIPQGSKISSLLCSIFYAYMENEYLAWTRQNGSRLLRYIDDFLYITDDYSSARRFVEVMSRGFPEYGAEVSKGKTLLSFEFDTGSQMVPVCGMNDDGESYFPYCGFLINMRKLEIMPDYPRAMSTSTKQSFALRSSRHRGSGFVGWFSRQLENRNHVAYLDTAHNDVDTVHFNVFLNFALTTMKVPHYFKAGESSSRQNHMIHDALCASAEYTYVAGRARVKHASRHNVGTEHYGVRKQDFLFLAKTAMSRILRKKASRFKGVIDLLERDLRGRVHSGTAGRLTQIVDKGWGAVKDAKY</sequence>
<dbReference type="EC" id="2.7.7.49" evidence="2 13"/>
<dbReference type="GO" id="GO:0046872">
    <property type="term" value="F:metal ion binding"/>
    <property type="evidence" value="ECO:0007669"/>
    <property type="project" value="UniProtKB-KW"/>
</dbReference>
<reference evidence="16" key="1">
    <citation type="submission" date="2017-08" db="EMBL/GenBank/DDBJ databases">
        <authorList>
            <person name="Cuomo C."/>
            <person name="Billmyre B."/>
            <person name="Heitman J."/>
        </authorList>
    </citation>
    <scope>NUCLEOTIDE SEQUENCE</scope>
    <source>
        <strain evidence="16">CBS 12478</strain>
    </source>
</reference>
<dbReference type="KEGG" id="ksn:43590134"/>
<evidence type="ECO:0000256" key="6">
    <source>
        <dbReference type="ARBA" id="ARBA00022695"/>
    </source>
</evidence>
<keyword evidence="8 13" id="KW-0460">Magnesium</keyword>
<dbReference type="GeneID" id="43590134"/>
<evidence type="ECO:0000256" key="4">
    <source>
        <dbReference type="ARBA" id="ARBA00022454"/>
    </source>
</evidence>
<dbReference type="CDD" id="cd01648">
    <property type="entry name" value="TERT"/>
    <property type="match status" value="1"/>
</dbReference>
<dbReference type="InterPro" id="IPR003545">
    <property type="entry name" value="Telomerase_RT"/>
</dbReference>
<evidence type="ECO:0000256" key="2">
    <source>
        <dbReference type="ARBA" id="ARBA00012493"/>
    </source>
</evidence>
<accession>A0AAJ8LN20</accession>
<evidence type="ECO:0000256" key="14">
    <source>
        <dbReference type="SAM" id="MobiDB-lite"/>
    </source>
</evidence>
<evidence type="ECO:0000256" key="12">
    <source>
        <dbReference type="ARBA" id="ARBA00048173"/>
    </source>
</evidence>
<dbReference type="PANTHER" id="PTHR12066:SF0">
    <property type="entry name" value="TELOMERASE REVERSE TRANSCRIPTASE"/>
    <property type="match status" value="1"/>
</dbReference>
<protein>
    <recommendedName>
        <fullName evidence="3 13">Telomerase reverse transcriptase</fullName>
        <ecNumber evidence="2 13">2.7.7.49</ecNumber>
    </recommendedName>
    <alternativeName>
        <fullName evidence="13">Telomerase catalytic subunit</fullName>
    </alternativeName>
</protein>
<comment type="catalytic activity">
    <reaction evidence="12 13">
        <text>DNA(n) + a 2'-deoxyribonucleoside 5'-triphosphate = DNA(n+1) + diphosphate</text>
        <dbReference type="Rhea" id="RHEA:22508"/>
        <dbReference type="Rhea" id="RHEA-COMP:17339"/>
        <dbReference type="Rhea" id="RHEA-COMP:17340"/>
        <dbReference type="ChEBI" id="CHEBI:33019"/>
        <dbReference type="ChEBI" id="CHEBI:61560"/>
        <dbReference type="ChEBI" id="CHEBI:173112"/>
        <dbReference type="EC" id="2.7.7.49"/>
    </reaction>
</comment>
<dbReference type="GO" id="GO:0000781">
    <property type="term" value="C:chromosome, telomeric region"/>
    <property type="evidence" value="ECO:0007669"/>
    <property type="project" value="UniProtKB-SubCell"/>
</dbReference>
<proteinExistence type="inferred from homology"/>
<dbReference type="GO" id="GO:0070034">
    <property type="term" value="F:telomerase RNA binding"/>
    <property type="evidence" value="ECO:0007669"/>
    <property type="project" value="TreeGrafter"/>
</dbReference>
<evidence type="ECO:0000256" key="5">
    <source>
        <dbReference type="ARBA" id="ARBA00022679"/>
    </source>
</evidence>